<evidence type="ECO:0000313" key="1">
    <source>
        <dbReference type="EMBL" id="PHN01986.1"/>
    </source>
</evidence>
<comment type="caution">
    <text evidence="1">The sequence shown here is derived from an EMBL/GenBank/DDBJ whole genome shotgun (WGS) entry which is preliminary data.</text>
</comment>
<proteinExistence type="predicted"/>
<dbReference type="EMBL" id="PDUD01000046">
    <property type="protein sequence ID" value="PHN01986.1"/>
    <property type="molecule type" value="Genomic_DNA"/>
</dbReference>
<dbReference type="RefSeq" id="WP_099154609.1">
    <property type="nucleotide sequence ID" value="NZ_PDUD01000046.1"/>
</dbReference>
<dbReference type="PROSITE" id="PS51257">
    <property type="entry name" value="PROKAR_LIPOPROTEIN"/>
    <property type="match status" value="1"/>
</dbReference>
<dbReference type="Proteomes" id="UP000223913">
    <property type="component" value="Unassembled WGS sequence"/>
</dbReference>
<protein>
    <recommendedName>
        <fullName evidence="3">Lipoprotein</fullName>
    </recommendedName>
</protein>
<accession>A0A2D0N0U2</accession>
<reference evidence="1 2" key="1">
    <citation type="submission" date="2017-10" db="EMBL/GenBank/DDBJ databases">
        <title>The draft genome sequence of Lewinella nigricans NBRC 102662.</title>
        <authorList>
            <person name="Wang K."/>
        </authorList>
    </citation>
    <scope>NUCLEOTIDE SEQUENCE [LARGE SCALE GENOMIC DNA]</scope>
    <source>
        <strain evidence="1 2">NBRC 102662</strain>
    </source>
</reference>
<gene>
    <name evidence="1" type="ORF">CRP01_34335</name>
</gene>
<name>A0A2D0N0U2_FLAN2</name>
<dbReference type="AlphaFoldDB" id="A0A2D0N0U2"/>
<evidence type="ECO:0008006" key="3">
    <source>
        <dbReference type="Google" id="ProtNLM"/>
    </source>
</evidence>
<organism evidence="1 2">
    <name type="scientific">Flavilitoribacter nigricans (strain ATCC 23147 / DSM 23189 / NBRC 102662 / NCIMB 1420 / SS-2)</name>
    <name type="common">Lewinella nigricans</name>
    <dbReference type="NCBI Taxonomy" id="1122177"/>
    <lineage>
        <taxon>Bacteria</taxon>
        <taxon>Pseudomonadati</taxon>
        <taxon>Bacteroidota</taxon>
        <taxon>Saprospiria</taxon>
        <taxon>Saprospirales</taxon>
        <taxon>Lewinellaceae</taxon>
        <taxon>Flavilitoribacter</taxon>
    </lineage>
</organism>
<evidence type="ECO:0000313" key="2">
    <source>
        <dbReference type="Proteomes" id="UP000223913"/>
    </source>
</evidence>
<sequence>MNSTQKYVISILLPVLAISCQYTKQELQPDCALHLIPSTETVTDSLTQEWSNVLTFNINTLMPGKLQLSAVDSLRLSHVKHELHRKNFHFDAEDIARHNQFVLAYCPLLVLLDSLIAPEDQKQKRERLYQILEQYLDLVMTRIQPPETPKNQPTAPRISLVRIEPNISTMGPLEVPLSRQFLDGLLLPGHQITSREDEVISHRIKIHFSGGIVSSGVNLHRLEPGYVQVLLDGLMCLCKEEEQAALHLPMPTQYSSEANQKQVLASRLVELLQLQRELIYRIIEKCIA</sequence>
<keyword evidence="2" id="KW-1185">Reference proteome</keyword>